<dbReference type="InterPro" id="IPR027417">
    <property type="entry name" value="P-loop_NTPase"/>
</dbReference>
<dbReference type="Proteomes" id="UP000184520">
    <property type="component" value="Unassembled WGS sequence"/>
</dbReference>
<proteinExistence type="predicted"/>
<dbReference type="Gene3D" id="3.40.50.300">
    <property type="entry name" value="P-loop containing nucleotide triphosphate hydrolases"/>
    <property type="match status" value="1"/>
</dbReference>
<dbReference type="RefSeq" id="WP_073320058.1">
    <property type="nucleotide sequence ID" value="NZ_FQWD01000002.1"/>
</dbReference>
<name>A0A1M5HGQ3_9ALTE</name>
<dbReference type="EMBL" id="FQWD01000002">
    <property type="protein sequence ID" value="SHG15012.1"/>
    <property type="molecule type" value="Genomic_DNA"/>
</dbReference>
<evidence type="ECO:0008006" key="3">
    <source>
        <dbReference type="Google" id="ProtNLM"/>
    </source>
</evidence>
<accession>A0A1M5HGQ3</accession>
<dbReference type="OrthoDB" id="6330505at2"/>
<dbReference type="STRING" id="634436.SAMN05216361_1461"/>
<keyword evidence="2" id="KW-1185">Reference proteome</keyword>
<organism evidence="1 2">
    <name type="scientific">Marisediminitalea aggregata</name>
    <dbReference type="NCBI Taxonomy" id="634436"/>
    <lineage>
        <taxon>Bacteria</taxon>
        <taxon>Pseudomonadati</taxon>
        <taxon>Pseudomonadota</taxon>
        <taxon>Gammaproteobacteria</taxon>
        <taxon>Alteromonadales</taxon>
        <taxon>Alteromonadaceae</taxon>
        <taxon>Marisediminitalea</taxon>
    </lineage>
</organism>
<evidence type="ECO:0000313" key="2">
    <source>
        <dbReference type="Proteomes" id="UP000184520"/>
    </source>
</evidence>
<dbReference type="SUPFAM" id="SSF53795">
    <property type="entry name" value="PEP carboxykinase-like"/>
    <property type="match status" value="1"/>
</dbReference>
<reference evidence="2" key="1">
    <citation type="submission" date="2016-11" db="EMBL/GenBank/DDBJ databases">
        <authorList>
            <person name="Varghese N."/>
            <person name="Submissions S."/>
        </authorList>
    </citation>
    <scope>NUCLEOTIDE SEQUENCE [LARGE SCALE GENOMIC DNA]</scope>
    <source>
        <strain evidence="2">CGMCC 1.8995</strain>
    </source>
</reference>
<dbReference type="AlphaFoldDB" id="A0A1M5HGQ3"/>
<gene>
    <name evidence="1" type="ORF">SAMN05216361_1461</name>
</gene>
<evidence type="ECO:0000313" key="1">
    <source>
        <dbReference type="EMBL" id="SHG15012.1"/>
    </source>
</evidence>
<sequence>MSPNTQQELASLSSTPLHGVTLALDKTTNNTNTPFTLDVSFNPVTPLSNPKTAWTLTDKGERYESNITLNREDDCYQLHIDCEGQGTFQLQGNQLTIDWQANGTGPAHYLQTLGLSLFLELQGHLCLHANTLVKNNQAQLFLAPSRTGKSTLTTLLTTLGYTLTTDDMAALYHTNEQYEVYPSWPKVRLWPDSAAMLENHLTTQPVQQKKVHERFAKQEISFAAQDTHTAAPVTAMYYLNRVDEQPQSGNPLTITPINPSAALIILMQNSMLGDAYRGLGIEQSRIMALAALLQRVPFYRVTYPSGLDQLPDIAKHLDERLQSEQAK</sequence>
<protein>
    <recommendedName>
        <fullName evidence="3">HPr kinase</fullName>
    </recommendedName>
</protein>